<evidence type="ECO:0000313" key="6">
    <source>
        <dbReference type="EMBL" id="MBU2693112.1"/>
    </source>
</evidence>
<feature type="region of interest" description="Disordered" evidence="5">
    <location>
        <begin position="368"/>
        <end position="391"/>
    </location>
</feature>
<keyword evidence="3" id="KW-0378">Hydrolase</keyword>
<dbReference type="InterPro" id="IPR023214">
    <property type="entry name" value="HAD_sf"/>
</dbReference>
<dbReference type="EMBL" id="JAHJDP010000114">
    <property type="protein sequence ID" value="MBU2693112.1"/>
    <property type="molecule type" value="Genomic_DNA"/>
</dbReference>
<comment type="similarity">
    <text evidence="1">Belongs to the 5'(3')-deoxyribonucleotidase family.</text>
</comment>
<dbReference type="InterPro" id="IPR016695">
    <property type="entry name" value="Pur_nucleotidase"/>
</dbReference>
<dbReference type="Gene3D" id="3.40.50.1000">
    <property type="entry name" value="HAD superfamily/HAD-like"/>
    <property type="match status" value="1"/>
</dbReference>
<dbReference type="Pfam" id="PF05761">
    <property type="entry name" value="5_nucleotid"/>
    <property type="match status" value="1"/>
</dbReference>
<sequence>METPPLTRGVHCNRTLNIGAIKALGYDMDYTLVDYNAARWERKAYKYLKAKLLARGWPVESLEFNPSLVIRGLVIDKELGNALKVNRFGYVKKAFHGTRPLDFHEQRRAYSRIIVDLTEKRYAMMTTMFSLSECCMYLQMVDLLDAENLSERIDYLDLYSIVRSDLDSTHLEGLLKEEVLQHPERFVDLDADTIQTLLDQKRAGKRLLLITNSDWPYTRDIMNYTFNRLLPKGTTWRDLFELTIVSAQKPAFFSRHHPLFEVVSEEGLLSPCIGPPTRPGIYLGGHADLVEEYLSLSGDEILFIGDHIYSDIHISKDIQRWRTALILRDLESDIEAVEAFRAQQTALTDLMKEKEQLEFQWYQARLQQQRSAAEEPQTDSKRGAKNPDRSADEIRNKLSHLDDKIAPLAKAAAQLNNENWGLLMRAGNDKSLLAHQMEMHADIYTSRVSNFLFQTPFAFLRSNPGHLPHEV</sequence>
<evidence type="ECO:0000313" key="7">
    <source>
        <dbReference type="Proteomes" id="UP000777784"/>
    </source>
</evidence>
<dbReference type="InterPro" id="IPR036412">
    <property type="entry name" value="HAD-like_sf"/>
</dbReference>
<organism evidence="6 7">
    <name type="scientific">Eiseniibacteriota bacterium</name>
    <dbReference type="NCBI Taxonomy" id="2212470"/>
    <lineage>
        <taxon>Bacteria</taxon>
        <taxon>Candidatus Eiseniibacteriota</taxon>
    </lineage>
</organism>
<protein>
    <submittedName>
        <fullName evidence="6">HAD-IG family 5'-nucleotidase</fullName>
    </submittedName>
</protein>
<dbReference type="Proteomes" id="UP000777784">
    <property type="component" value="Unassembled WGS sequence"/>
</dbReference>
<dbReference type="GO" id="GO:0046872">
    <property type="term" value="F:metal ion binding"/>
    <property type="evidence" value="ECO:0007669"/>
    <property type="project" value="UniProtKB-KW"/>
</dbReference>
<evidence type="ECO:0000256" key="4">
    <source>
        <dbReference type="ARBA" id="ARBA00022842"/>
    </source>
</evidence>
<comment type="caution">
    <text evidence="6">The sequence shown here is derived from an EMBL/GenBank/DDBJ whole genome shotgun (WGS) entry which is preliminary data.</text>
</comment>
<dbReference type="PIRSF" id="PIRSF017434">
    <property type="entry name" value="Purine_5'-nucleotidase"/>
    <property type="match status" value="1"/>
</dbReference>
<evidence type="ECO:0000256" key="5">
    <source>
        <dbReference type="SAM" id="MobiDB-lite"/>
    </source>
</evidence>
<reference evidence="6" key="1">
    <citation type="submission" date="2021-05" db="EMBL/GenBank/DDBJ databases">
        <title>Energy efficiency and biological interactions define the core microbiome of deep oligotrophic groundwater.</title>
        <authorList>
            <person name="Mehrshad M."/>
            <person name="Lopez-Fernandez M."/>
            <person name="Bell E."/>
            <person name="Bernier-Latmani R."/>
            <person name="Bertilsson S."/>
            <person name="Dopson M."/>
        </authorList>
    </citation>
    <scope>NUCLEOTIDE SEQUENCE</scope>
    <source>
        <strain evidence="6">Modern_marine.mb.64</strain>
    </source>
</reference>
<dbReference type="InterPro" id="IPR008380">
    <property type="entry name" value="HAD-SF_hydro_IG_5-nucl"/>
</dbReference>
<proteinExistence type="inferred from homology"/>
<dbReference type="PANTHER" id="PTHR12103">
    <property type="entry name" value="5'-NUCLEOTIDASE DOMAIN-CONTAINING"/>
    <property type="match status" value="1"/>
</dbReference>
<gene>
    <name evidence="6" type="ORF">KJ970_19520</name>
</gene>
<evidence type="ECO:0000256" key="1">
    <source>
        <dbReference type="ARBA" id="ARBA00009589"/>
    </source>
</evidence>
<dbReference type="NCBIfam" id="TIGR02244">
    <property type="entry name" value="HAD-IG-Ncltidse"/>
    <property type="match status" value="1"/>
</dbReference>
<name>A0A948W5B0_UNCEI</name>
<dbReference type="AlphaFoldDB" id="A0A948W5B0"/>
<keyword evidence="2" id="KW-0479">Metal-binding</keyword>
<dbReference type="PANTHER" id="PTHR12103:SF22">
    <property type="entry name" value="HAD-SUPERFAMILY HYDROLASE, SUBFAMILY IG, 5'-NUCLEOTIDASE"/>
    <property type="match status" value="1"/>
</dbReference>
<dbReference type="SUPFAM" id="SSF56784">
    <property type="entry name" value="HAD-like"/>
    <property type="match status" value="1"/>
</dbReference>
<keyword evidence="4" id="KW-0460">Magnesium</keyword>
<accession>A0A948W5B0</accession>
<evidence type="ECO:0000256" key="3">
    <source>
        <dbReference type="ARBA" id="ARBA00022801"/>
    </source>
</evidence>
<feature type="compositionally biased region" description="Basic and acidic residues" evidence="5">
    <location>
        <begin position="378"/>
        <end position="391"/>
    </location>
</feature>
<dbReference type="GO" id="GO:0008253">
    <property type="term" value="F:5'-nucleotidase activity"/>
    <property type="evidence" value="ECO:0007669"/>
    <property type="project" value="TreeGrafter"/>
</dbReference>
<evidence type="ECO:0000256" key="2">
    <source>
        <dbReference type="ARBA" id="ARBA00022723"/>
    </source>
</evidence>